<organism evidence="1 2">
    <name type="scientific">Ophiocordyceps sinensis (strain Co18 / CGMCC 3.14243)</name>
    <name type="common">Yarsagumba caterpillar fungus</name>
    <name type="synonym">Hirsutella sinensis</name>
    <dbReference type="NCBI Taxonomy" id="911162"/>
    <lineage>
        <taxon>Eukaryota</taxon>
        <taxon>Fungi</taxon>
        <taxon>Dikarya</taxon>
        <taxon>Ascomycota</taxon>
        <taxon>Pezizomycotina</taxon>
        <taxon>Sordariomycetes</taxon>
        <taxon>Hypocreomycetidae</taxon>
        <taxon>Hypocreales</taxon>
        <taxon>Ophiocordycipitaceae</taxon>
        <taxon>Ophiocordyceps</taxon>
    </lineage>
</organism>
<gene>
    <name evidence="1" type="ORF">OCS_06778</name>
</gene>
<dbReference type="OrthoDB" id="5069333at2759"/>
<name>T4ZWN1_OPHSC</name>
<reference evidence="1 2" key="1">
    <citation type="journal article" date="2013" name="Chin. Sci. Bull.">
        <title>Genome survey uncovers the secrets of sex and lifestyle in caterpillar fungus.</title>
        <authorList>
            <person name="Hu X."/>
            <person name="Zhang Y."/>
            <person name="Xiao G."/>
            <person name="Zheng P."/>
            <person name="Xia Y."/>
            <person name="Zhang X."/>
            <person name="St Leger R.J."/>
            <person name="Liu X."/>
            <person name="Wang C."/>
        </authorList>
    </citation>
    <scope>NUCLEOTIDE SEQUENCE [LARGE SCALE GENOMIC DNA]</scope>
    <source>
        <strain evidence="2">Co18 / CGMCC 3.14243</strain>
        <tissue evidence="1">Fruit-body</tissue>
    </source>
</reference>
<proteinExistence type="predicted"/>
<protein>
    <submittedName>
        <fullName evidence="1">Uncharacterized protein</fullName>
    </submittedName>
</protein>
<dbReference type="EMBL" id="KE658787">
    <property type="protein sequence ID" value="EQK97509.1"/>
    <property type="molecule type" value="Genomic_DNA"/>
</dbReference>
<accession>T4ZWN1</accession>
<evidence type="ECO:0000313" key="1">
    <source>
        <dbReference type="EMBL" id="EQK97509.1"/>
    </source>
</evidence>
<sequence length="94" mass="10525">MHKPDWHTADDLFHSMLDHGALGAAADHFSASDLVDLQHAWFPQMPGVMDLDMSMQWDWPDVRGVDATTTTAAAASDMDSVLYYFENGHNKRTC</sequence>
<dbReference type="Proteomes" id="UP000019374">
    <property type="component" value="Unassembled WGS sequence"/>
</dbReference>
<dbReference type="AlphaFoldDB" id="T4ZWN1"/>
<dbReference type="HOGENOM" id="CLU_2386782_0_0_1"/>
<evidence type="ECO:0000313" key="2">
    <source>
        <dbReference type="Proteomes" id="UP000019374"/>
    </source>
</evidence>